<dbReference type="AlphaFoldDB" id="A0A6G3QWS8"/>
<dbReference type="EMBL" id="JAAGMD010000531">
    <property type="protein sequence ID" value="NEA87958.1"/>
    <property type="molecule type" value="Genomic_DNA"/>
</dbReference>
<gene>
    <name evidence="1" type="ORF">G3I53_18430</name>
</gene>
<evidence type="ECO:0000313" key="1">
    <source>
        <dbReference type="EMBL" id="NEA87958.1"/>
    </source>
</evidence>
<keyword evidence="1" id="KW-0413">Isomerase</keyword>
<organism evidence="1">
    <name type="scientific">Streptomyces sp. SID14436</name>
    <dbReference type="NCBI Taxonomy" id="2706070"/>
    <lineage>
        <taxon>Bacteria</taxon>
        <taxon>Bacillati</taxon>
        <taxon>Actinomycetota</taxon>
        <taxon>Actinomycetes</taxon>
        <taxon>Kitasatosporales</taxon>
        <taxon>Streptomycetaceae</taxon>
        <taxon>Streptomyces</taxon>
    </lineage>
</organism>
<comment type="caution">
    <text evidence="1">The sequence shown here is derived from an EMBL/GenBank/DDBJ whole genome shotgun (WGS) entry which is preliminary data.</text>
</comment>
<protein>
    <submittedName>
        <fullName evidence="1">Isomerase</fullName>
    </submittedName>
</protein>
<sequence length="138" mass="15383">MTSTTETVAPATDRCEENLDRYLRFWNTSPDDEGAGQAADVFGEEVRYTAPVGVLAGRQALIGFRRQFVQHMGSVAFRARREPEIHHGHARLLWRLDVRGEQFATGTDVLAFDRDGRIGTVTAFLDEAPEGFDPHAHA</sequence>
<dbReference type="SUPFAM" id="SSF54427">
    <property type="entry name" value="NTF2-like"/>
    <property type="match status" value="1"/>
</dbReference>
<dbReference type="InterPro" id="IPR032710">
    <property type="entry name" value="NTF2-like_dom_sf"/>
</dbReference>
<name>A0A6G3QWS8_9ACTN</name>
<dbReference type="RefSeq" id="WP_164338619.1">
    <property type="nucleotide sequence ID" value="NZ_JAAGMD010000531.1"/>
</dbReference>
<dbReference type="Gene3D" id="3.10.450.50">
    <property type="match status" value="1"/>
</dbReference>
<accession>A0A6G3QWS8</accession>
<proteinExistence type="predicted"/>
<reference evidence="1" key="1">
    <citation type="submission" date="2020-01" db="EMBL/GenBank/DDBJ databases">
        <title>Insect and environment-associated Actinomycetes.</title>
        <authorList>
            <person name="Currrie C."/>
            <person name="Chevrette M."/>
            <person name="Carlson C."/>
            <person name="Stubbendieck R."/>
            <person name="Wendt-Pienkowski E."/>
        </authorList>
    </citation>
    <scope>NUCLEOTIDE SEQUENCE</scope>
    <source>
        <strain evidence="1">SID14436</strain>
    </source>
</reference>
<dbReference type="GO" id="GO:0016853">
    <property type="term" value="F:isomerase activity"/>
    <property type="evidence" value="ECO:0007669"/>
    <property type="project" value="UniProtKB-KW"/>
</dbReference>